<keyword evidence="5" id="KW-0677">Repeat</keyword>
<gene>
    <name evidence="13" type="ORF">MNOR_LOCUS26582</name>
</gene>
<dbReference type="GO" id="GO:0012505">
    <property type="term" value="C:endomembrane system"/>
    <property type="evidence" value="ECO:0007669"/>
    <property type="project" value="UniProtKB-SubCell"/>
</dbReference>
<dbReference type="SUPFAM" id="SSF52540">
    <property type="entry name" value="P-loop containing nucleoside triphosphate hydrolases"/>
    <property type="match status" value="1"/>
</dbReference>
<keyword evidence="8 10" id="KW-1133">Transmembrane helix</keyword>
<proteinExistence type="inferred from homology"/>
<comment type="similarity">
    <text evidence="2">Belongs to the ABC transporter superfamily. ABCC family. Conjugate transporter (TC 3.A.1.208) subfamily.</text>
</comment>
<feature type="domain" description="ABC transmembrane type-1" evidence="12">
    <location>
        <begin position="63"/>
        <end position="221"/>
    </location>
</feature>
<evidence type="ECO:0000256" key="3">
    <source>
        <dbReference type="ARBA" id="ARBA00022448"/>
    </source>
</evidence>
<dbReference type="Pfam" id="PF00664">
    <property type="entry name" value="ABC_membrane"/>
    <property type="match status" value="1"/>
</dbReference>
<dbReference type="Gene3D" id="3.40.50.300">
    <property type="entry name" value="P-loop containing nucleotide triphosphate hydrolases"/>
    <property type="match status" value="1"/>
</dbReference>
<evidence type="ECO:0000256" key="8">
    <source>
        <dbReference type="ARBA" id="ARBA00022989"/>
    </source>
</evidence>
<feature type="domain" description="ABC transporter" evidence="11">
    <location>
        <begin position="261"/>
        <end position="495"/>
    </location>
</feature>
<organism evidence="13 14">
    <name type="scientific">Meganyctiphanes norvegica</name>
    <name type="common">Northern krill</name>
    <name type="synonym">Thysanopoda norvegica</name>
    <dbReference type="NCBI Taxonomy" id="48144"/>
    <lineage>
        <taxon>Eukaryota</taxon>
        <taxon>Metazoa</taxon>
        <taxon>Ecdysozoa</taxon>
        <taxon>Arthropoda</taxon>
        <taxon>Crustacea</taxon>
        <taxon>Multicrustacea</taxon>
        <taxon>Malacostraca</taxon>
        <taxon>Eumalacostraca</taxon>
        <taxon>Eucarida</taxon>
        <taxon>Euphausiacea</taxon>
        <taxon>Euphausiidae</taxon>
        <taxon>Meganyctiphanes</taxon>
    </lineage>
</organism>
<feature type="transmembrane region" description="Helical" evidence="10">
    <location>
        <begin position="27"/>
        <end position="45"/>
    </location>
</feature>
<comment type="caution">
    <text evidence="13">The sequence shown here is derived from an EMBL/GenBank/DDBJ whole genome shotgun (WGS) entry which is preliminary data.</text>
</comment>
<dbReference type="Proteomes" id="UP001497623">
    <property type="component" value="Unassembled WGS sequence"/>
</dbReference>
<feature type="non-terminal residue" evidence="13">
    <location>
        <position position="503"/>
    </location>
</feature>
<protein>
    <submittedName>
        <fullName evidence="13">Uncharacterized protein</fullName>
    </submittedName>
</protein>
<dbReference type="InterPro" id="IPR036640">
    <property type="entry name" value="ABC1_TM_sf"/>
</dbReference>
<dbReference type="PANTHER" id="PTHR24223">
    <property type="entry name" value="ATP-BINDING CASSETTE SUB-FAMILY C"/>
    <property type="match status" value="1"/>
</dbReference>
<evidence type="ECO:0000256" key="4">
    <source>
        <dbReference type="ARBA" id="ARBA00022692"/>
    </source>
</evidence>
<dbReference type="PROSITE" id="PS50929">
    <property type="entry name" value="ABC_TM1F"/>
    <property type="match status" value="1"/>
</dbReference>
<keyword evidence="3" id="KW-0813">Transport</keyword>
<dbReference type="GO" id="GO:0005524">
    <property type="term" value="F:ATP binding"/>
    <property type="evidence" value="ECO:0007669"/>
    <property type="project" value="UniProtKB-KW"/>
</dbReference>
<name>A0AAV2RLG8_MEGNR</name>
<dbReference type="Pfam" id="PF00005">
    <property type="entry name" value="ABC_tran"/>
    <property type="match status" value="1"/>
</dbReference>
<feature type="transmembrane region" description="Helical" evidence="10">
    <location>
        <begin position="57"/>
        <end position="75"/>
    </location>
</feature>
<dbReference type="InterPro" id="IPR003593">
    <property type="entry name" value="AAA+_ATPase"/>
</dbReference>
<reference evidence="13 14" key="1">
    <citation type="submission" date="2024-05" db="EMBL/GenBank/DDBJ databases">
        <authorList>
            <person name="Wallberg A."/>
        </authorList>
    </citation>
    <scope>NUCLEOTIDE SEQUENCE [LARGE SCALE GENOMIC DNA]</scope>
</reference>
<dbReference type="PROSITE" id="PS00211">
    <property type="entry name" value="ABC_TRANSPORTER_1"/>
    <property type="match status" value="1"/>
</dbReference>
<dbReference type="GO" id="GO:0140359">
    <property type="term" value="F:ABC-type transporter activity"/>
    <property type="evidence" value="ECO:0007669"/>
    <property type="project" value="InterPro"/>
</dbReference>
<dbReference type="InterPro" id="IPR011527">
    <property type="entry name" value="ABC1_TM_dom"/>
</dbReference>
<evidence type="ECO:0000313" key="14">
    <source>
        <dbReference type="Proteomes" id="UP001497623"/>
    </source>
</evidence>
<keyword evidence="9 10" id="KW-0472">Membrane</keyword>
<evidence type="ECO:0000256" key="5">
    <source>
        <dbReference type="ARBA" id="ARBA00022737"/>
    </source>
</evidence>
<dbReference type="AlphaFoldDB" id="A0AAV2RLG8"/>
<dbReference type="CDD" id="cd03244">
    <property type="entry name" value="ABCC_MRP_domain2"/>
    <property type="match status" value="1"/>
</dbReference>
<evidence type="ECO:0000256" key="1">
    <source>
        <dbReference type="ARBA" id="ARBA00004127"/>
    </source>
</evidence>
<evidence type="ECO:0000259" key="12">
    <source>
        <dbReference type="PROSITE" id="PS50929"/>
    </source>
</evidence>
<evidence type="ECO:0000259" key="11">
    <source>
        <dbReference type="PROSITE" id="PS50893"/>
    </source>
</evidence>
<comment type="subcellular location">
    <subcellularLocation>
        <location evidence="1">Endomembrane system</location>
        <topology evidence="1">Multi-pass membrane protein</topology>
    </subcellularLocation>
</comment>
<dbReference type="GO" id="GO:0016887">
    <property type="term" value="F:ATP hydrolysis activity"/>
    <property type="evidence" value="ECO:0007669"/>
    <property type="project" value="InterPro"/>
</dbReference>
<keyword evidence="7" id="KW-0067">ATP-binding</keyword>
<keyword evidence="14" id="KW-1185">Reference proteome</keyword>
<dbReference type="Gene3D" id="1.20.1560.10">
    <property type="entry name" value="ABC transporter type 1, transmembrane domain"/>
    <property type="match status" value="1"/>
</dbReference>
<dbReference type="SMART" id="SM00382">
    <property type="entry name" value="AAA"/>
    <property type="match status" value="1"/>
</dbReference>
<evidence type="ECO:0000256" key="6">
    <source>
        <dbReference type="ARBA" id="ARBA00022741"/>
    </source>
</evidence>
<evidence type="ECO:0000256" key="2">
    <source>
        <dbReference type="ARBA" id="ARBA00009726"/>
    </source>
</evidence>
<keyword evidence="4 10" id="KW-0812">Transmembrane</keyword>
<dbReference type="FunFam" id="3.40.50.300:FF:000074">
    <property type="entry name" value="Multidrug resistance-associated protein 5 isoform 1"/>
    <property type="match status" value="1"/>
</dbReference>
<dbReference type="PROSITE" id="PS50893">
    <property type="entry name" value="ABC_TRANSPORTER_2"/>
    <property type="match status" value="1"/>
</dbReference>
<dbReference type="InterPro" id="IPR003439">
    <property type="entry name" value="ABC_transporter-like_ATP-bd"/>
</dbReference>
<sequence>MAALVAAILNQLEIINGYRVRYYKTTQQHSIVLVVGMLMFGKYLQVLEKDYVISSQIPIGCHLQLVIFTIIIIMISTPEAGYAVLPIMILYILIQRMYVATVRQLKRIESVGKSPIYSHFSETIQGLSVIRAFGKGRVFRTESMRKVDHYLTAAYNTIAVNRWLGVTLETMGNIITFSAALLAVLSRGFISPGNVGLTISYAINVTLQLNWVVRVLSDVEANIVSVERIKEYVETKREAVWRLSGNSGTSLLKAWPQEGAIDFQNYQMRYRPGLELVLKGISFNVKSAEKIGIVGRTGAGKSSLTSSLFRLVEAAGGSILIDGKDVSKMGLHDLREKLSIIPQDPVLFSGPLRINLDPFNIHDDEPVWRSLEHANLHTFVRNQPLGLKHNIEEGGANLSVGQRQLMCLARALLRQSRVLVLDEATAAVDLDTDDLIQETIRREFKHCTVLTIAHRLKTILDYDRVLVLDKGLIAEFDSPSFLLADKNSIFHGMAKDAGLVSSE</sequence>
<keyword evidence="6" id="KW-0547">Nucleotide-binding</keyword>
<evidence type="ECO:0000256" key="9">
    <source>
        <dbReference type="ARBA" id="ARBA00023136"/>
    </source>
</evidence>
<evidence type="ECO:0000256" key="7">
    <source>
        <dbReference type="ARBA" id="ARBA00022840"/>
    </source>
</evidence>
<evidence type="ECO:0000256" key="10">
    <source>
        <dbReference type="SAM" id="Phobius"/>
    </source>
</evidence>
<dbReference type="InterPro" id="IPR027417">
    <property type="entry name" value="P-loop_NTPase"/>
</dbReference>
<evidence type="ECO:0000313" key="13">
    <source>
        <dbReference type="EMBL" id="CAL4130491.1"/>
    </source>
</evidence>
<accession>A0AAV2RLG8</accession>
<dbReference type="InterPro" id="IPR050173">
    <property type="entry name" value="ABC_transporter_C-like"/>
</dbReference>
<dbReference type="EMBL" id="CAXKWB010026746">
    <property type="protein sequence ID" value="CAL4130491.1"/>
    <property type="molecule type" value="Genomic_DNA"/>
</dbReference>
<dbReference type="SUPFAM" id="SSF90123">
    <property type="entry name" value="ABC transporter transmembrane region"/>
    <property type="match status" value="1"/>
</dbReference>
<dbReference type="InterPro" id="IPR017871">
    <property type="entry name" value="ABC_transporter-like_CS"/>
</dbReference>
<dbReference type="GO" id="GO:0016020">
    <property type="term" value="C:membrane"/>
    <property type="evidence" value="ECO:0007669"/>
    <property type="project" value="InterPro"/>
</dbReference>